<dbReference type="Proteomes" id="UP000521868">
    <property type="component" value="Unassembled WGS sequence"/>
</dbReference>
<dbReference type="InterPro" id="IPR050301">
    <property type="entry name" value="NTE"/>
</dbReference>
<accession>A0A7X6DIW4</accession>
<dbReference type="EMBL" id="VTOX01000008">
    <property type="protein sequence ID" value="NKE68002.1"/>
    <property type="molecule type" value="Genomic_DNA"/>
</dbReference>
<keyword evidence="3 4" id="KW-0443">Lipid metabolism</keyword>
<dbReference type="PANTHER" id="PTHR14226:SF78">
    <property type="entry name" value="SLR0060 PROTEIN"/>
    <property type="match status" value="1"/>
</dbReference>
<keyword evidence="1 4" id="KW-0378">Hydrolase</keyword>
<dbReference type="Pfam" id="PF01734">
    <property type="entry name" value="Patatin"/>
    <property type="match status" value="1"/>
</dbReference>
<dbReference type="PANTHER" id="PTHR14226">
    <property type="entry name" value="NEUROPATHY TARGET ESTERASE/SWISS CHEESE D.MELANOGASTER"/>
    <property type="match status" value="1"/>
</dbReference>
<feature type="short sequence motif" description="GXGXXG" evidence="4">
    <location>
        <begin position="10"/>
        <end position="15"/>
    </location>
</feature>
<evidence type="ECO:0000259" key="5">
    <source>
        <dbReference type="PROSITE" id="PS51635"/>
    </source>
</evidence>
<dbReference type="SUPFAM" id="SSF52151">
    <property type="entry name" value="FabD/lysophospholipase-like"/>
    <property type="match status" value="1"/>
</dbReference>
<evidence type="ECO:0000256" key="3">
    <source>
        <dbReference type="ARBA" id="ARBA00023098"/>
    </source>
</evidence>
<dbReference type="PROSITE" id="PS51635">
    <property type="entry name" value="PNPLA"/>
    <property type="match status" value="1"/>
</dbReference>
<keyword evidence="2 4" id="KW-0442">Lipid degradation</keyword>
<feature type="active site" description="Nucleophile" evidence="4">
    <location>
        <position position="39"/>
    </location>
</feature>
<evidence type="ECO:0000313" key="7">
    <source>
        <dbReference type="Proteomes" id="UP000521868"/>
    </source>
</evidence>
<dbReference type="RefSeq" id="WP_168109128.1">
    <property type="nucleotide sequence ID" value="NZ_VTOX01000008.1"/>
</dbReference>
<feature type="active site" description="Proton acceptor" evidence="4">
    <location>
        <position position="182"/>
    </location>
</feature>
<dbReference type="GO" id="GO:0016042">
    <property type="term" value="P:lipid catabolic process"/>
    <property type="evidence" value="ECO:0007669"/>
    <property type="project" value="UniProtKB-UniRule"/>
</dbReference>
<protein>
    <submittedName>
        <fullName evidence="6">Patatin-like phospholipase family protein</fullName>
    </submittedName>
</protein>
<keyword evidence="7" id="KW-1185">Reference proteome</keyword>
<evidence type="ECO:0000256" key="4">
    <source>
        <dbReference type="PROSITE-ProRule" id="PRU01161"/>
    </source>
</evidence>
<dbReference type="GO" id="GO:0016787">
    <property type="term" value="F:hydrolase activity"/>
    <property type="evidence" value="ECO:0007669"/>
    <property type="project" value="UniProtKB-UniRule"/>
</dbReference>
<feature type="short sequence motif" description="DGA/G" evidence="4">
    <location>
        <begin position="182"/>
        <end position="184"/>
    </location>
</feature>
<evidence type="ECO:0000256" key="2">
    <source>
        <dbReference type="ARBA" id="ARBA00022963"/>
    </source>
</evidence>
<gene>
    <name evidence="6" type="ORF">RAMLITH_19445</name>
</gene>
<evidence type="ECO:0000313" key="6">
    <source>
        <dbReference type="EMBL" id="NKE68002.1"/>
    </source>
</evidence>
<reference evidence="6 7" key="1">
    <citation type="journal article" date="2020" name="Nature">
        <title>Bacterial chemolithoautotrophy via manganese oxidation.</title>
        <authorList>
            <person name="Yu H."/>
            <person name="Leadbetter J.R."/>
        </authorList>
    </citation>
    <scope>NUCLEOTIDE SEQUENCE [LARGE SCALE GENOMIC DNA]</scope>
    <source>
        <strain evidence="6 7">RBP-1</strain>
    </source>
</reference>
<dbReference type="InterPro" id="IPR002641">
    <property type="entry name" value="PNPLA_dom"/>
</dbReference>
<sequence length="359" mass="38329">MKPLHLALQGGGSHGAFTWGVLDAILEARAVIPVLTGSSAGAVNAVALASGWSVAARSGADRQTGAREALRRVWEEVMGLGVYGSVQRQWLSAWVGTASLIGWPGGPALSFHPLQNLLQRHVDFAALQDSRAPAVHLGATHVRSGRAKIFRGTEVTLDAVLASTCLPTLFPTALVDGEAYWDGGYSINPPLSPFLAIDGPIDVLLVQINPMCSAVPASMHDVQQRAQELAFNASLLSQVRTVAHANQLVALGLLPARRLIRLHRIGGSEELLRFPPSSRASADAGMILELFSLGREAAARWIAAHAADVGIRATLDAQDYADDTWLRLGALASGAGSWRQRAIARWRGMLEALRHRARK</sequence>
<evidence type="ECO:0000256" key="1">
    <source>
        <dbReference type="ARBA" id="ARBA00022801"/>
    </source>
</evidence>
<dbReference type="Gene3D" id="3.40.1090.10">
    <property type="entry name" value="Cytosolic phospholipase A2 catalytic domain"/>
    <property type="match status" value="2"/>
</dbReference>
<feature type="domain" description="PNPLA" evidence="5">
    <location>
        <begin position="6"/>
        <end position="195"/>
    </location>
</feature>
<proteinExistence type="predicted"/>
<organism evidence="6 7">
    <name type="scientific">Ramlibacter lithotrophicus</name>
    <dbReference type="NCBI Taxonomy" id="2606681"/>
    <lineage>
        <taxon>Bacteria</taxon>
        <taxon>Pseudomonadati</taxon>
        <taxon>Pseudomonadota</taxon>
        <taxon>Betaproteobacteria</taxon>
        <taxon>Burkholderiales</taxon>
        <taxon>Comamonadaceae</taxon>
        <taxon>Ramlibacter</taxon>
    </lineage>
</organism>
<name>A0A7X6DIW4_9BURK</name>
<comment type="caution">
    <text evidence="6">The sequence shown here is derived from an EMBL/GenBank/DDBJ whole genome shotgun (WGS) entry which is preliminary data.</text>
</comment>
<dbReference type="InterPro" id="IPR016035">
    <property type="entry name" value="Acyl_Trfase/lysoPLipase"/>
</dbReference>
<feature type="short sequence motif" description="GXSXG" evidence="4">
    <location>
        <begin position="37"/>
        <end position="41"/>
    </location>
</feature>
<dbReference type="AlphaFoldDB" id="A0A7X6DIW4"/>